<comment type="caution">
    <text evidence="1">The sequence shown here is derived from an EMBL/GenBank/DDBJ whole genome shotgun (WGS) entry which is preliminary data.</text>
</comment>
<dbReference type="AlphaFoldDB" id="A0A367MA89"/>
<dbReference type="Proteomes" id="UP000253594">
    <property type="component" value="Unassembled WGS sequence"/>
</dbReference>
<name>A0A367MA89_PSEAI</name>
<reference evidence="1 2" key="1">
    <citation type="submission" date="2018-07" db="EMBL/GenBank/DDBJ databases">
        <title>Mechanisms of high-level aminoglycoside resistance among Gram-negative pathogens in Brazil.</title>
        <authorList>
            <person name="Ballaben A.S."/>
            <person name="Darini A.L.C."/>
            <person name="Doi Y."/>
        </authorList>
    </citation>
    <scope>NUCLEOTIDE SEQUENCE [LARGE SCALE GENOMIC DNA]</scope>
    <source>
        <strain evidence="1 2">B2-305</strain>
    </source>
</reference>
<dbReference type="EMBL" id="QORE01000372">
    <property type="protein sequence ID" value="RCI74427.1"/>
    <property type="molecule type" value="Genomic_DNA"/>
</dbReference>
<accession>A0A367MA89</accession>
<feature type="non-terminal residue" evidence="1">
    <location>
        <position position="1"/>
    </location>
</feature>
<evidence type="ECO:0000313" key="1">
    <source>
        <dbReference type="EMBL" id="RCI74427.1"/>
    </source>
</evidence>
<evidence type="ECO:0000313" key="2">
    <source>
        <dbReference type="Proteomes" id="UP000253594"/>
    </source>
</evidence>
<organism evidence="1 2">
    <name type="scientific">Pseudomonas aeruginosa</name>
    <dbReference type="NCBI Taxonomy" id="287"/>
    <lineage>
        <taxon>Bacteria</taxon>
        <taxon>Pseudomonadati</taxon>
        <taxon>Pseudomonadota</taxon>
        <taxon>Gammaproteobacteria</taxon>
        <taxon>Pseudomonadales</taxon>
        <taxon>Pseudomonadaceae</taxon>
        <taxon>Pseudomonas</taxon>
    </lineage>
</organism>
<gene>
    <name evidence="1" type="ORF">DT376_13050</name>
</gene>
<proteinExistence type="predicted"/>
<protein>
    <submittedName>
        <fullName evidence="1">Mor transcription activator-like protein</fullName>
    </submittedName>
</protein>
<sequence length="32" mass="3675">LTPSSIYKLLKRIQDRKFERDQGKLDLGDGLA</sequence>